<accession>A0A1C0Y6X2</accession>
<dbReference type="AlphaFoldDB" id="A0A1C0Y6X2"/>
<evidence type="ECO:0008006" key="3">
    <source>
        <dbReference type="Google" id="ProtNLM"/>
    </source>
</evidence>
<dbReference type="Proteomes" id="UP000093199">
    <property type="component" value="Unassembled WGS sequence"/>
</dbReference>
<evidence type="ECO:0000313" key="2">
    <source>
        <dbReference type="Proteomes" id="UP000093199"/>
    </source>
</evidence>
<sequence>MTAEYIVIHPRNIFSDEEANERFDIIDMYDLERTDLTPYTCMIVLNFVDQDYLLEQKAVIDAFLAAGKIVAFFGNLVTPWLEGQSMFIPKEIRWHGDYNISIASDHPIFDGVLEDDMTTNKGVKGFFARGHHEAPAHAEVLLTLPDGETVTYIDRTSTNGTIFMHAGGNLFRIGLGMKNQPTKTTDVIPARMEAWVDEEWARLKGAKINA</sequence>
<dbReference type="OrthoDB" id="2583792at2"/>
<reference evidence="1 2" key="1">
    <citation type="submission" date="2016-07" db="EMBL/GenBank/DDBJ databases">
        <title>Caryophanon tenue genome sequencing.</title>
        <authorList>
            <person name="Verma A."/>
            <person name="Pal Y."/>
            <person name="Krishnamurthi S."/>
        </authorList>
    </citation>
    <scope>NUCLEOTIDE SEQUENCE [LARGE SCALE GENOMIC DNA]</scope>
    <source>
        <strain evidence="1 2">DSM 14152</strain>
    </source>
</reference>
<comment type="caution">
    <text evidence="1">The sequence shown here is derived from an EMBL/GenBank/DDBJ whole genome shotgun (WGS) entry which is preliminary data.</text>
</comment>
<proteinExistence type="predicted"/>
<name>A0A1C0Y6X2_9BACL</name>
<organism evidence="1 2">
    <name type="scientific">Caryophanon tenue</name>
    <dbReference type="NCBI Taxonomy" id="33978"/>
    <lineage>
        <taxon>Bacteria</taxon>
        <taxon>Bacillati</taxon>
        <taxon>Bacillota</taxon>
        <taxon>Bacilli</taxon>
        <taxon>Bacillales</taxon>
        <taxon>Caryophanaceae</taxon>
        <taxon>Caryophanon</taxon>
    </lineage>
</organism>
<protein>
    <recommendedName>
        <fullName evidence="3">Phosphate starvation-inducible protein PhoH</fullName>
    </recommendedName>
</protein>
<dbReference type="RefSeq" id="WP_066547555.1">
    <property type="nucleotide sequence ID" value="NZ_MASJ01000039.1"/>
</dbReference>
<evidence type="ECO:0000313" key="1">
    <source>
        <dbReference type="EMBL" id="OCS82894.1"/>
    </source>
</evidence>
<dbReference type="EMBL" id="MASJ01000039">
    <property type="protein sequence ID" value="OCS82894.1"/>
    <property type="molecule type" value="Genomic_DNA"/>
</dbReference>
<gene>
    <name evidence="1" type="ORF">A6M13_05700</name>
</gene>
<dbReference type="STRING" id="33978.A6M13_05700"/>
<keyword evidence="2" id="KW-1185">Reference proteome</keyword>